<evidence type="ECO:0000256" key="4">
    <source>
        <dbReference type="ARBA" id="ARBA00022801"/>
    </source>
</evidence>
<dbReference type="SUPFAM" id="SSF48225">
    <property type="entry name" value="Seven-hairpin glycosidases"/>
    <property type="match status" value="1"/>
</dbReference>
<dbReference type="GO" id="GO:0036503">
    <property type="term" value="P:ERAD pathway"/>
    <property type="evidence" value="ECO:0007669"/>
    <property type="project" value="UniProtKB-ARBA"/>
</dbReference>
<dbReference type="PANTHER" id="PTHR11742">
    <property type="entry name" value="MANNOSYL-OLIGOSACCHARIDE ALPHA-1,2-MANNOSIDASE-RELATED"/>
    <property type="match status" value="1"/>
</dbReference>
<dbReference type="GO" id="GO:0005783">
    <property type="term" value="C:endoplasmic reticulum"/>
    <property type="evidence" value="ECO:0007669"/>
    <property type="project" value="TreeGrafter"/>
</dbReference>
<keyword evidence="5" id="KW-1015">Disulfide bond</keyword>
<evidence type="ECO:0000313" key="7">
    <source>
        <dbReference type="Proteomes" id="UP001172155"/>
    </source>
</evidence>
<dbReference type="InterPro" id="IPR050749">
    <property type="entry name" value="Glycosyl_Hydrolase_47"/>
</dbReference>
<evidence type="ECO:0000256" key="1">
    <source>
        <dbReference type="ARBA" id="ARBA00001913"/>
    </source>
</evidence>
<dbReference type="InterPro" id="IPR036026">
    <property type="entry name" value="Seven-hairpin_glycosidases"/>
</dbReference>
<sequence>MLYMAFDTPNRLPGFWLNFKDAKQGVQVAGTSDPSTCLSSLSLEPTRLSQLTGDTKYYDAISRVTDFLERTQTSTSLPGMWPKLLNFRDEQAGDGTDFTLSGLADSLYEYLPKMAILLGGRWFIIV</sequence>
<comment type="similarity">
    <text evidence="3">Belongs to the glycosyl hydrolase 47 family.</text>
</comment>
<organism evidence="6 7">
    <name type="scientific">Schizothecium vesticola</name>
    <dbReference type="NCBI Taxonomy" id="314040"/>
    <lineage>
        <taxon>Eukaryota</taxon>
        <taxon>Fungi</taxon>
        <taxon>Dikarya</taxon>
        <taxon>Ascomycota</taxon>
        <taxon>Pezizomycotina</taxon>
        <taxon>Sordariomycetes</taxon>
        <taxon>Sordariomycetidae</taxon>
        <taxon>Sordariales</taxon>
        <taxon>Schizotheciaceae</taxon>
        <taxon>Schizothecium</taxon>
    </lineage>
</organism>
<evidence type="ECO:0000256" key="5">
    <source>
        <dbReference type="ARBA" id="ARBA00023157"/>
    </source>
</evidence>
<comment type="pathway">
    <text evidence="2">Protein modification; protein glycosylation.</text>
</comment>
<keyword evidence="7" id="KW-1185">Reference proteome</keyword>
<dbReference type="InterPro" id="IPR012341">
    <property type="entry name" value="6hp_glycosidase-like_sf"/>
</dbReference>
<dbReference type="EMBL" id="JAUKUD010000005">
    <property type="protein sequence ID" value="KAK0742864.1"/>
    <property type="molecule type" value="Genomic_DNA"/>
</dbReference>
<dbReference type="Proteomes" id="UP001172155">
    <property type="component" value="Unassembled WGS sequence"/>
</dbReference>
<dbReference type="AlphaFoldDB" id="A0AA40EP11"/>
<gene>
    <name evidence="6" type="ORF">B0T18DRAFT_430264</name>
</gene>
<dbReference type="GO" id="GO:0005509">
    <property type="term" value="F:calcium ion binding"/>
    <property type="evidence" value="ECO:0007669"/>
    <property type="project" value="InterPro"/>
</dbReference>
<dbReference type="GO" id="GO:0004571">
    <property type="term" value="F:mannosyl-oligosaccharide 1,2-alpha-mannosidase activity"/>
    <property type="evidence" value="ECO:0007669"/>
    <property type="project" value="InterPro"/>
</dbReference>
<evidence type="ECO:0000256" key="2">
    <source>
        <dbReference type="ARBA" id="ARBA00004922"/>
    </source>
</evidence>
<name>A0AA40EP11_9PEZI</name>
<comment type="cofactor">
    <cofactor evidence="1">
        <name>Ca(2+)</name>
        <dbReference type="ChEBI" id="CHEBI:29108"/>
    </cofactor>
</comment>
<keyword evidence="4 6" id="KW-0378">Hydrolase</keyword>
<proteinExistence type="inferred from homology"/>
<dbReference type="PANTHER" id="PTHR11742:SF89">
    <property type="entry name" value="ALPHA-1,2-MANNOSIDASE"/>
    <property type="match status" value="1"/>
</dbReference>
<protein>
    <submittedName>
        <fullName evidence="6">Glycoside hydrolase</fullName>
    </submittedName>
</protein>
<accession>A0AA40EP11</accession>
<evidence type="ECO:0000313" key="6">
    <source>
        <dbReference type="EMBL" id="KAK0742864.1"/>
    </source>
</evidence>
<dbReference type="GO" id="GO:0016020">
    <property type="term" value="C:membrane"/>
    <property type="evidence" value="ECO:0007669"/>
    <property type="project" value="InterPro"/>
</dbReference>
<dbReference type="Pfam" id="PF01532">
    <property type="entry name" value="Glyco_hydro_47"/>
    <property type="match status" value="1"/>
</dbReference>
<dbReference type="Gene3D" id="1.50.10.10">
    <property type="match status" value="1"/>
</dbReference>
<dbReference type="InterPro" id="IPR001382">
    <property type="entry name" value="Glyco_hydro_47"/>
</dbReference>
<comment type="caution">
    <text evidence="6">The sequence shown here is derived from an EMBL/GenBank/DDBJ whole genome shotgun (WGS) entry which is preliminary data.</text>
</comment>
<reference evidence="6" key="1">
    <citation type="submission" date="2023-06" db="EMBL/GenBank/DDBJ databases">
        <title>Genome-scale phylogeny and comparative genomics of the fungal order Sordariales.</title>
        <authorList>
            <consortium name="Lawrence Berkeley National Laboratory"/>
            <person name="Hensen N."/>
            <person name="Bonometti L."/>
            <person name="Westerberg I."/>
            <person name="Brannstrom I.O."/>
            <person name="Guillou S."/>
            <person name="Cros-Aarteil S."/>
            <person name="Calhoun S."/>
            <person name="Haridas S."/>
            <person name="Kuo A."/>
            <person name="Mondo S."/>
            <person name="Pangilinan J."/>
            <person name="Riley R."/>
            <person name="LaButti K."/>
            <person name="Andreopoulos B."/>
            <person name="Lipzen A."/>
            <person name="Chen C."/>
            <person name="Yanf M."/>
            <person name="Daum C."/>
            <person name="Ng V."/>
            <person name="Clum A."/>
            <person name="Steindorff A."/>
            <person name="Ohm R."/>
            <person name="Martin F."/>
            <person name="Silar P."/>
            <person name="Natvig D."/>
            <person name="Lalanne C."/>
            <person name="Gautier V."/>
            <person name="Ament-velasquez S.L."/>
            <person name="Kruys A."/>
            <person name="Hutchinson M.I."/>
            <person name="Powell A.J."/>
            <person name="Barry K."/>
            <person name="Miller A.N."/>
            <person name="Grigoriev I.V."/>
            <person name="Debuchy R."/>
            <person name="Gladieux P."/>
            <person name="Thoren M.H."/>
            <person name="Johannesson H."/>
        </authorList>
    </citation>
    <scope>NUCLEOTIDE SEQUENCE</scope>
    <source>
        <strain evidence="6">SMH3187-1</strain>
    </source>
</reference>
<dbReference type="GO" id="GO:0005975">
    <property type="term" value="P:carbohydrate metabolic process"/>
    <property type="evidence" value="ECO:0007669"/>
    <property type="project" value="InterPro"/>
</dbReference>
<evidence type="ECO:0000256" key="3">
    <source>
        <dbReference type="ARBA" id="ARBA00007658"/>
    </source>
</evidence>